<evidence type="ECO:0000259" key="2">
    <source>
        <dbReference type="Pfam" id="PF00144"/>
    </source>
</evidence>
<dbReference type="InterPro" id="IPR012338">
    <property type="entry name" value="Beta-lactam/transpept-like"/>
</dbReference>
<evidence type="ECO:0000256" key="1">
    <source>
        <dbReference type="SAM" id="SignalP"/>
    </source>
</evidence>
<dbReference type="GO" id="GO:0016787">
    <property type="term" value="F:hydrolase activity"/>
    <property type="evidence" value="ECO:0007669"/>
    <property type="project" value="UniProtKB-KW"/>
</dbReference>
<feature type="chain" id="PRO_5024381649" evidence="1">
    <location>
        <begin position="26"/>
        <end position="364"/>
    </location>
</feature>
<name>A0A5N6C005_9ACTN</name>
<proteinExistence type="predicted"/>
<dbReference type="InterPro" id="IPR001466">
    <property type="entry name" value="Beta-lactam-related"/>
</dbReference>
<dbReference type="Proteomes" id="UP000313066">
    <property type="component" value="Unassembled WGS sequence"/>
</dbReference>
<dbReference type="RefSeq" id="WP_139574063.1">
    <property type="nucleotide sequence ID" value="NZ_VDMA02000004.1"/>
</dbReference>
<dbReference type="PANTHER" id="PTHR46825:SF7">
    <property type="entry name" value="D-ALANYL-D-ALANINE CARBOXYPEPTIDASE"/>
    <property type="match status" value="1"/>
</dbReference>
<accession>A0A5N6C005</accession>
<comment type="caution">
    <text evidence="3">The sequence shown here is derived from an EMBL/GenBank/DDBJ whole genome shotgun (WGS) entry which is preliminary data.</text>
</comment>
<dbReference type="SUPFAM" id="SSF56601">
    <property type="entry name" value="beta-lactamase/transpeptidase-like"/>
    <property type="match status" value="1"/>
</dbReference>
<gene>
    <name evidence="3" type="ORF">FH610_010315</name>
</gene>
<feature type="domain" description="Beta-lactamase-related" evidence="2">
    <location>
        <begin position="33"/>
        <end position="333"/>
    </location>
</feature>
<evidence type="ECO:0000313" key="4">
    <source>
        <dbReference type="Proteomes" id="UP000313066"/>
    </source>
</evidence>
<feature type="signal peptide" evidence="1">
    <location>
        <begin position="1"/>
        <end position="25"/>
    </location>
</feature>
<dbReference type="InterPro" id="IPR050491">
    <property type="entry name" value="AmpC-like"/>
</dbReference>
<dbReference type="EMBL" id="VDMA02000004">
    <property type="protein sequence ID" value="KAB8186115.1"/>
    <property type="molecule type" value="Genomic_DNA"/>
</dbReference>
<dbReference type="Pfam" id="PF00144">
    <property type="entry name" value="Beta-lactamase"/>
    <property type="match status" value="1"/>
</dbReference>
<dbReference type="PANTHER" id="PTHR46825">
    <property type="entry name" value="D-ALANYL-D-ALANINE-CARBOXYPEPTIDASE/ENDOPEPTIDASE AMPH"/>
    <property type="match status" value="1"/>
</dbReference>
<organism evidence="3 4">
    <name type="scientific">Microbispora catharanthi</name>
    <dbReference type="NCBI Taxonomy" id="1712871"/>
    <lineage>
        <taxon>Bacteria</taxon>
        <taxon>Bacillati</taxon>
        <taxon>Actinomycetota</taxon>
        <taxon>Actinomycetes</taxon>
        <taxon>Streptosporangiales</taxon>
        <taxon>Streptosporangiaceae</taxon>
        <taxon>Microbispora</taxon>
    </lineage>
</organism>
<reference evidence="3 4" key="1">
    <citation type="submission" date="2019-10" db="EMBL/GenBank/DDBJ databases">
        <title>Nonomuraea sp. nov., isolated from Phyllanthus amarus.</title>
        <authorList>
            <person name="Klykleung N."/>
            <person name="Tanasupawat S."/>
        </authorList>
    </citation>
    <scope>NUCLEOTIDE SEQUENCE [LARGE SCALE GENOMIC DNA]</scope>
    <source>
        <strain evidence="3 4">CR1-09</strain>
    </source>
</reference>
<keyword evidence="3" id="KW-0378">Hydrolase</keyword>
<keyword evidence="4" id="KW-1185">Reference proteome</keyword>
<sequence>MSIRALSAAIAGCIAVSLLPLPAAAAENHPGLRQALRQLTTGDDVPGALAEIHDRHGDVTITSGVRDTVTRRPVPANSRFRIGSKTKTFVATVALQLVAEGKIELDAPVDRYLPGLLAPDITVRHLLQHTSGLPDYLALLNPADIVAHRYDHWNPMDLVELALRHPSEFPAGTDWSYSNTNYLIVALIIEKETGNTYGTEIRRRILRPLHLNATSVPEDALGIPGPHPSGYLKTGEGLLDITRLNPTVAGASGGMISSASDLNRFYGALLRGRLLRPAELKQMMTTRPIGPDGSGYGLGLMSTPLPCGGVLWGHSGDMLGFRTSGGATLDGRQITVMTNLYRIDGVHNADLDSVVTAALCETPS</sequence>
<dbReference type="AlphaFoldDB" id="A0A5N6C005"/>
<evidence type="ECO:0000313" key="3">
    <source>
        <dbReference type="EMBL" id="KAB8186115.1"/>
    </source>
</evidence>
<dbReference type="Gene3D" id="3.40.710.10">
    <property type="entry name" value="DD-peptidase/beta-lactamase superfamily"/>
    <property type="match status" value="1"/>
</dbReference>
<keyword evidence="1" id="KW-0732">Signal</keyword>
<protein>
    <submittedName>
        <fullName evidence="3">Serine hydrolase</fullName>
    </submittedName>
</protein>